<dbReference type="RefSeq" id="XP_005826495.1">
    <property type="nucleotide sequence ID" value="XM_005826438.1"/>
</dbReference>
<sequence length="402" mass="45557">MNEKIEVNSSMNLAEVSGRPSSEPETDKAIPPRFVCPWPSLGKWCLSFLWPIFDVAVIIAIVVTFWPRPLIPSDPKSQRAAQDLRELILRNSETRESRRELFVHIGGVEVTMCTPDGVNLYGMYFAGFGAGAHDATIIRMNGNAESFQMQDTQLPLMYANSGFNIVLFDYRGVGRSCWRPCFGFKSLGQLLGVWRTRKIEGNMLDAWTVYQFVTKELGVPQEKVVIVGHSMGGAISTKMCAKYQLPCALCNSRSFASLRDIASNLAPSFCNSPPNTMKGKIVKHLAYMLLCASGWEYDSLVNWKKVKGRKWIEYCPLDPVIPYPCSLKHAIEKEDRDRDAGFTELDDIRLDDIRLSITVERVGGHKVLRLPPLLDYDNHNRLLTMEELVYHLEIMREELNAR</sequence>
<evidence type="ECO:0000313" key="4">
    <source>
        <dbReference type="EMBL" id="EKX39515.1"/>
    </source>
</evidence>
<evidence type="ECO:0000256" key="2">
    <source>
        <dbReference type="SAM" id="Phobius"/>
    </source>
</evidence>
<evidence type="ECO:0000259" key="3">
    <source>
        <dbReference type="Pfam" id="PF00561"/>
    </source>
</evidence>
<dbReference type="InterPro" id="IPR000073">
    <property type="entry name" value="AB_hydrolase_1"/>
</dbReference>
<dbReference type="PANTHER" id="PTHR12277">
    <property type="entry name" value="ALPHA/BETA HYDROLASE DOMAIN-CONTAINING PROTEIN"/>
    <property type="match status" value="1"/>
</dbReference>
<dbReference type="Pfam" id="PF00561">
    <property type="entry name" value="Abhydrolase_1"/>
    <property type="match status" value="1"/>
</dbReference>
<gene>
    <name evidence="4" type="ORF">GUITHDRAFT_114481</name>
</gene>
<protein>
    <recommendedName>
        <fullName evidence="3">AB hydrolase-1 domain-containing protein</fullName>
    </recommendedName>
</protein>
<name>L1IUJ5_GUITC</name>
<dbReference type="AlphaFoldDB" id="L1IUJ5"/>
<evidence type="ECO:0000313" key="5">
    <source>
        <dbReference type="EnsemblProtists" id="EKX39515"/>
    </source>
</evidence>
<dbReference type="HOGENOM" id="CLU_710691_0_0_1"/>
<reference evidence="5" key="3">
    <citation type="submission" date="2016-03" db="UniProtKB">
        <authorList>
            <consortium name="EnsemblProtists"/>
        </authorList>
    </citation>
    <scope>IDENTIFICATION</scope>
</reference>
<evidence type="ECO:0000256" key="1">
    <source>
        <dbReference type="SAM" id="MobiDB-lite"/>
    </source>
</evidence>
<organism evidence="4">
    <name type="scientific">Guillardia theta (strain CCMP2712)</name>
    <name type="common">Cryptophyte</name>
    <dbReference type="NCBI Taxonomy" id="905079"/>
    <lineage>
        <taxon>Eukaryota</taxon>
        <taxon>Cryptophyceae</taxon>
        <taxon>Pyrenomonadales</taxon>
        <taxon>Geminigeraceae</taxon>
        <taxon>Guillardia</taxon>
    </lineage>
</organism>
<feature type="transmembrane region" description="Helical" evidence="2">
    <location>
        <begin position="48"/>
        <end position="66"/>
    </location>
</feature>
<accession>L1IUJ5</accession>
<keyword evidence="2" id="KW-0472">Membrane</keyword>
<reference evidence="6" key="2">
    <citation type="submission" date="2012-11" db="EMBL/GenBank/DDBJ databases">
        <authorList>
            <person name="Kuo A."/>
            <person name="Curtis B.A."/>
            <person name="Tanifuji G."/>
            <person name="Burki F."/>
            <person name="Gruber A."/>
            <person name="Irimia M."/>
            <person name="Maruyama S."/>
            <person name="Arias M.C."/>
            <person name="Ball S.G."/>
            <person name="Gile G.H."/>
            <person name="Hirakawa Y."/>
            <person name="Hopkins J.F."/>
            <person name="Rensing S.A."/>
            <person name="Schmutz J."/>
            <person name="Symeonidi A."/>
            <person name="Elias M."/>
            <person name="Eveleigh R.J."/>
            <person name="Herman E.K."/>
            <person name="Klute M.J."/>
            <person name="Nakayama T."/>
            <person name="Obornik M."/>
            <person name="Reyes-Prieto A."/>
            <person name="Armbrust E.V."/>
            <person name="Aves S.J."/>
            <person name="Beiko R.G."/>
            <person name="Coutinho P."/>
            <person name="Dacks J.B."/>
            <person name="Durnford D.G."/>
            <person name="Fast N.M."/>
            <person name="Green B.R."/>
            <person name="Grisdale C."/>
            <person name="Hempe F."/>
            <person name="Henrissat B."/>
            <person name="Hoppner M.P."/>
            <person name="Ishida K.-I."/>
            <person name="Kim E."/>
            <person name="Koreny L."/>
            <person name="Kroth P.G."/>
            <person name="Liu Y."/>
            <person name="Malik S.-B."/>
            <person name="Maier U.G."/>
            <person name="McRose D."/>
            <person name="Mock T."/>
            <person name="Neilson J.A."/>
            <person name="Onodera N.T."/>
            <person name="Poole A.M."/>
            <person name="Pritham E.J."/>
            <person name="Richards T.A."/>
            <person name="Rocap G."/>
            <person name="Roy S.W."/>
            <person name="Sarai C."/>
            <person name="Schaack S."/>
            <person name="Shirato S."/>
            <person name="Slamovits C.H."/>
            <person name="Spencer D.F."/>
            <person name="Suzuki S."/>
            <person name="Worden A.Z."/>
            <person name="Zauner S."/>
            <person name="Barry K."/>
            <person name="Bell C."/>
            <person name="Bharti A.K."/>
            <person name="Crow J.A."/>
            <person name="Grimwood J."/>
            <person name="Kramer R."/>
            <person name="Lindquist E."/>
            <person name="Lucas S."/>
            <person name="Salamov A."/>
            <person name="McFadden G.I."/>
            <person name="Lane C.E."/>
            <person name="Keeling P.J."/>
            <person name="Gray M.W."/>
            <person name="Grigoriev I.V."/>
            <person name="Archibald J.M."/>
        </authorList>
    </citation>
    <scope>NUCLEOTIDE SEQUENCE</scope>
    <source>
        <strain evidence="6">CCMP2712</strain>
    </source>
</reference>
<dbReference type="PaxDb" id="55529-EKX39515"/>
<keyword evidence="2" id="KW-1133">Transmembrane helix</keyword>
<dbReference type="EnsemblProtists" id="EKX39515">
    <property type="protein sequence ID" value="EKX39515"/>
    <property type="gene ID" value="GUITHDRAFT_114481"/>
</dbReference>
<dbReference type="Proteomes" id="UP000011087">
    <property type="component" value="Unassembled WGS sequence"/>
</dbReference>
<evidence type="ECO:0000313" key="6">
    <source>
        <dbReference type="Proteomes" id="UP000011087"/>
    </source>
</evidence>
<dbReference type="KEGG" id="gtt:GUITHDRAFT_114481"/>
<dbReference type="OrthoDB" id="446723at2759"/>
<proteinExistence type="predicted"/>
<dbReference type="GeneID" id="17296280"/>
<feature type="domain" description="AB hydrolase-1" evidence="3">
    <location>
        <begin position="141"/>
        <end position="248"/>
    </location>
</feature>
<dbReference type="SUPFAM" id="SSF53474">
    <property type="entry name" value="alpha/beta-Hydrolases"/>
    <property type="match status" value="1"/>
</dbReference>
<feature type="region of interest" description="Disordered" evidence="1">
    <location>
        <begin position="1"/>
        <end position="28"/>
    </location>
</feature>
<dbReference type="EMBL" id="JH993039">
    <property type="protein sequence ID" value="EKX39515.1"/>
    <property type="molecule type" value="Genomic_DNA"/>
</dbReference>
<dbReference type="PANTHER" id="PTHR12277:SF81">
    <property type="entry name" value="PROTEIN ABHD13"/>
    <property type="match status" value="1"/>
</dbReference>
<keyword evidence="6" id="KW-1185">Reference proteome</keyword>
<dbReference type="InterPro" id="IPR029058">
    <property type="entry name" value="AB_hydrolase_fold"/>
</dbReference>
<keyword evidence="2" id="KW-0812">Transmembrane</keyword>
<reference evidence="4 6" key="1">
    <citation type="journal article" date="2012" name="Nature">
        <title>Algal genomes reveal evolutionary mosaicism and the fate of nucleomorphs.</title>
        <authorList>
            <consortium name="DOE Joint Genome Institute"/>
            <person name="Curtis B.A."/>
            <person name="Tanifuji G."/>
            <person name="Burki F."/>
            <person name="Gruber A."/>
            <person name="Irimia M."/>
            <person name="Maruyama S."/>
            <person name="Arias M.C."/>
            <person name="Ball S.G."/>
            <person name="Gile G.H."/>
            <person name="Hirakawa Y."/>
            <person name="Hopkins J.F."/>
            <person name="Kuo A."/>
            <person name="Rensing S.A."/>
            <person name="Schmutz J."/>
            <person name="Symeonidi A."/>
            <person name="Elias M."/>
            <person name="Eveleigh R.J."/>
            <person name="Herman E.K."/>
            <person name="Klute M.J."/>
            <person name="Nakayama T."/>
            <person name="Obornik M."/>
            <person name="Reyes-Prieto A."/>
            <person name="Armbrust E.V."/>
            <person name="Aves S.J."/>
            <person name="Beiko R.G."/>
            <person name="Coutinho P."/>
            <person name="Dacks J.B."/>
            <person name="Durnford D.G."/>
            <person name="Fast N.M."/>
            <person name="Green B.R."/>
            <person name="Grisdale C.J."/>
            <person name="Hempel F."/>
            <person name="Henrissat B."/>
            <person name="Hoppner M.P."/>
            <person name="Ishida K."/>
            <person name="Kim E."/>
            <person name="Koreny L."/>
            <person name="Kroth P.G."/>
            <person name="Liu Y."/>
            <person name="Malik S.B."/>
            <person name="Maier U.G."/>
            <person name="McRose D."/>
            <person name="Mock T."/>
            <person name="Neilson J.A."/>
            <person name="Onodera N.T."/>
            <person name="Poole A.M."/>
            <person name="Pritham E.J."/>
            <person name="Richards T.A."/>
            <person name="Rocap G."/>
            <person name="Roy S.W."/>
            <person name="Sarai C."/>
            <person name="Schaack S."/>
            <person name="Shirato S."/>
            <person name="Slamovits C.H."/>
            <person name="Spencer D.F."/>
            <person name="Suzuki S."/>
            <person name="Worden A.Z."/>
            <person name="Zauner S."/>
            <person name="Barry K."/>
            <person name="Bell C."/>
            <person name="Bharti A.K."/>
            <person name="Crow J.A."/>
            <person name="Grimwood J."/>
            <person name="Kramer R."/>
            <person name="Lindquist E."/>
            <person name="Lucas S."/>
            <person name="Salamov A."/>
            <person name="McFadden G.I."/>
            <person name="Lane C.E."/>
            <person name="Keeling P.J."/>
            <person name="Gray M.W."/>
            <person name="Grigoriev I.V."/>
            <person name="Archibald J.M."/>
        </authorList>
    </citation>
    <scope>NUCLEOTIDE SEQUENCE</scope>
    <source>
        <strain evidence="4 6">CCMP2712</strain>
    </source>
</reference>
<dbReference type="Gene3D" id="3.40.50.1820">
    <property type="entry name" value="alpha/beta hydrolase"/>
    <property type="match status" value="1"/>
</dbReference>